<dbReference type="Pfam" id="PF12833">
    <property type="entry name" value="HTH_18"/>
    <property type="match status" value="1"/>
</dbReference>
<evidence type="ECO:0000256" key="7">
    <source>
        <dbReference type="ARBA" id="ARBA00023163"/>
    </source>
</evidence>
<dbReference type="InterPro" id="IPR001789">
    <property type="entry name" value="Sig_transdc_resp-reg_receiver"/>
</dbReference>
<keyword evidence="4" id="KW-0902">Two-component regulatory system</keyword>
<dbReference type="KEGG" id="cohn:KCTCHS21_06530"/>
<feature type="domain" description="HTH araC/xylS-type" evidence="10">
    <location>
        <begin position="439"/>
        <end position="537"/>
    </location>
</feature>
<dbReference type="InterPro" id="IPR018062">
    <property type="entry name" value="HTH_AraC-typ_CS"/>
</dbReference>
<dbReference type="InterPro" id="IPR051552">
    <property type="entry name" value="HptR"/>
</dbReference>
<feature type="domain" description="Response regulatory" evidence="11">
    <location>
        <begin position="3"/>
        <end position="120"/>
    </location>
</feature>
<keyword evidence="2" id="KW-0963">Cytoplasm</keyword>
<dbReference type="Gene3D" id="1.10.10.60">
    <property type="entry name" value="Homeodomain-like"/>
    <property type="match status" value="2"/>
</dbReference>
<protein>
    <submittedName>
        <fullName evidence="12">DNA-binding response regulator</fullName>
    </submittedName>
</protein>
<feature type="modified residue" description="4-aspartylphosphate" evidence="8">
    <location>
        <position position="55"/>
    </location>
</feature>
<dbReference type="SUPFAM" id="SSF52172">
    <property type="entry name" value="CheY-like"/>
    <property type="match status" value="1"/>
</dbReference>
<keyword evidence="3 8" id="KW-0597">Phosphoprotein</keyword>
<gene>
    <name evidence="12" type="ORF">KCTCHS21_06530</name>
</gene>
<keyword evidence="7" id="KW-0804">Transcription</keyword>
<dbReference type="Gene3D" id="3.40.50.2300">
    <property type="match status" value="1"/>
</dbReference>
<dbReference type="Pfam" id="PF00072">
    <property type="entry name" value="Response_reg"/>
    <property type="match status" value="1"/>
</dbReference>
<dbReference type="GO" id="GO:0000160">
    <property type="term" value="P:phosphorelay signal transduction system"/>
    <property type="evidence" value="ECO:0007669"/>
    <property type="project" value="UniProtKB-KW"/>
</dbReference>
<dbReference type="PROSITE" id="PS00041">
    <property type="entry name" value="HTH_ARAC_FAMILY_1"/>
    <property type="match status" value="1"/>
</dbReference>
<dbReference type="OrthoDB" id="9794370at2"/>
<evidence type="ECO:0000313" key="12">
    <source>
        <dbReference type="EMBL" id="BBI31254.1"/>
    </source>
</evidence>
<dbReference type="SMART" id="SM00448">
    <property type="entry name" value="REC"/>
    <property type="match status" value="1"/>
</dbReference>
<dbReference type="InterPro" id="IPR041522">
    <property type="entry name" value="CdaR_GGDEF"/>
</dbReference>
<evidence type="ECO:0000313" key="13">
    <source>
        <dbReference type="Proteomes" id="UP000289856"/>
    </source>
</evidence>
<evidence type="ECO:0000256" key="9">
    <source>
        <dbReference type="SAM" id="Coils"/>
    </source>
</evidence>
<evidence type="ECO:0000256" key="1">
    <source>
        <dbReference type="ARBA" id="ARBA00004496"/>
    </source>
</evidence>
<accession>A0A3T1CZJ5</accession>
<evidence type="ECO:0000259" key="10">
    <source>
        <dbReference type="PROSITE" id="PS01124"/>
    </source>
</evidence>
<organism evidence="12 13">
    <name type="scientific">Cohnella abietis</name>
    <dbReference type="NCBI Taxonomy" id="2507935"/>
    <lineage>
        <taxon>Bacteria</taxon>
        <taxon>Bacillati</taxon>
        <taxon>Bacillota</taxon>
        <taxon>Bacilli</taxon>
        <taxon>Bacillales</taxon>
        <taxon>Paenibacillaceae</taxon>
        <taxon>Cohnella</taxon>
    </lineage>
</organism>
<comment type="subcellular location">
    <subcellularLocation>
        <location evidence="1">Cytoplasm</location>
    </subcellularLocation>
</comment>
<dbReference type="GO" id="GO:0005737">
    <property type="term" value="C:cytoplasm"/>
    <property type="evidence" value="ECO:0007669"/>
    <property type="project" value="UniProtKB-SubCell"/>
</dbReference>
<evidence type="ECO:0000256" key="6">
    <source>
        <dbReference type="ARBA" id="ARBA00023125"/>
    </source>
</evidence>
<dbReference type="PROSITE" id="PS50110">
    <property type="entry name" value="RESPONSE_REGULATORY"/>
    <property type="match status" value="1"/>
</dbReference>
<dbReference type="SMART" id="SM00342">
    <property type="entry name" value="HTH_ARAC"/>
    <property type="match status" value="1"/>
</dbReference>
<reference evidence="12 13" key="1">
    <citation type="submission" date="2019-01" db="EMBL/GenBank/DDBJ databases">
        <title>Complete genome sequence of Cohnella hallensis HS21 isolated from Korean fir (Abies koreana) rhizospheric soil.</title>
        <authorList>
            <person name="Jiang L."/>
            <person name="Kang S.W."/>
            <person name="Kim S."/>
            <person name="Jung J."/>
            <person name="Kim C.Y."/>
            <person name="Kim D.H."/>
            <person name="Kim S.W."/>
            <person name="Lee J."/>
        </authorList>
    </citation>
    <scope>NUCLEOTIDE SEQUENCE [LARGE SCALE GENOMIC DNA]</scope>
    <source>
        <strain evidence="12 13">HS21</strain>
    </source>
</reference>
<evidence type="ECO:0000256" key="8">
    <source>
        <dbReference type="PROSITE-ProRule" id="PRU00169"/>
    </source>
</evidence>
<dbReference type="PANTHER" id="PTHR42713:SF3">
    <property type="entry name" value="TRANSCRIPTIONAL REGULATORY PROTEIN HPTR"/>
    <property type="match status" value="1"/>
</dbReference>
<dbReference type="RefSeq" id="WP_130605106.1">
    <property type="nucleotide sequence ID" value="NZ_AP019400.1"/>
</dbReference>
<sequence>MIKLMIVDDESIIRKGIRTSIDWWALQVEIVGEARNGKQALELVEQLKPDIVLTDIRMPHMDGLEFAQQLKQQFPYIKIIILSGYDDFNYARKALKIGVTEYLMKPVGAEELTALVSRIGAEIAEEKRQNEKEQSNQFLMRENFPLIQRKWLNRLLKGETRINDAMLDKANQLRIPLDGPEYGVVVVDVDDFRLNTEHVSDREKELIHYSINNIVEEVFSSVFLCTACHSDFDNINVLLNANMQNKHRIMECCNEAQRCIARYMKLSVTIGVGNYVSQLSEIQESYRQAVYAMQCKVYRGKGQIIAYHEVESEIQGESSKRAVLLPSEDEKELLEYLSTMDKEKIDELLENRFTQFAQSFVSYENIKNISLKWVILAIAHLEQMGIDLSGSKQLVLNPYTEIEKYETTDDIQRWLGGLFTLFIDSIAAYKNVRYKNIVSVAIKYIQEHYSEEIRLEDISAQVFVTPNYFSRIFKEETGQHFTEWLNKYRVEKAKILLKDVSAKIYEVAERVGYNDYKYFTHIFKKATGLTPKEYRNQL</sequence>
<evidence type="ECO:0000256" key="2">
    <source>
        <dbReference type="ARBA" id="ARBA00022490"/>
    </source>
</evidence>
<keyword evidence="13" id="KW-1185">Reference proteome</keyword>
<evidence type="ECO:0000256" key="5">
    <source>
        <dbReference type="ARBA" id="ARBA00023015"/>
    </source>
</evidence>
<dbReference type="GO" id="GO:0003700">
    <property type="term" value="F:DNA-binding transcription factor activity"/>
    <property type="evidence" value="ECO:0007669"/>
    <property type="project" value="InterPro"/>
</dbReference>
<dbReference type="PANTHER" id="PTHR42713">
    <property type="entry name" value="HISTIDINE KINASE-RELATED"/>
    <property type="match status" value="1"/>
</dbReference>
<evidence type="ECO:0000259" key="11">
    <source>
        <dbReference type="PROSITE" id="PS50110"/>
    </source>
</evidence>
<proteinExistence type="predicted"/>
<dbReference type="PRINTS" id="PR00032">
    <property type="entry name" value="HTHARAC"/>
</dbReference>
<name>A0A3T1CZJ5_9BACL</name>
<dbReference type="SUPFAM" id="SSF46689">
    <property type="entry name" value="Homeodomain-like"/>
    <property type="match status" value="2"/>
</dbReference>
<dbReference type="InterPro" id="IPR009057">
    <property type="entry name" value="Homeodomain-like_sf"/>
</dbReference>
<dbReference type="AlphaFoldDB" id="A0A3T1CZJ5"/>
<keyword evidence="5" id="KW-0805">Transcription regulation</keyword>
<dbReference type="PROSITE" id="PS01124">
    <property type="entry name" value="HTH_ARAC_FAMILY_2"/>
    <property type="match status" value="1"/>
</dbReference>
<dbReference type="EMBL" id="AP019400">
    <property type="protein sequence ID" value="BBI31254.1"/>
    <property type="molecule type" value="Genomic_DNA"/>
</dbReference>
<dbReference type="Pfam" id="PF17853">
    <property type="entry name" value="GGDEF_2"/>
    <property type="match status" value="1"/>
</dbReference>
<dbReference type="CDD" id="cd17536">
    <property type="entry name" value="REC_YesN-like"/>
    <property type="match status" value="1"/>
</dbReference>
<dbReference type="GO" id="GO:0043565">
    <property type="term" value="F:sequence-specific DNA binding"/>
    <property type="evidence" value="ECO:0007669"/>
    <property type="project" value="InterPro"/>
</dbReference>
<dbReference type="InterPro" id="IPR020449">
    <property type="entry name" value="Tscrpt_reg_AraC-type_HTH"/>
</dbReference>
<dbReference type="InterPro" id="IPR018060">
    <property type="entry name" value="HTH_AraC"/>
</dbReference>
<evidence type="ECO:0000256" key="4">
    <source>
        <dbReference type="ARBA" id="ARBA00023012"/>
    </source>
</evidence>
<keyword evidence="6 12" id="KW-0238">DNA-binding</keyword>
<feature type="coiled-coil region" evidence="9">
    <location>
        <begin position="109"/>
        <end position="136"/>
    </location>
</feature>
<dbReference type="InterPro" id="IPR011006">
    <property type="entry name" value="CheY-like_superfamily"/>
</dbReference>
<evidence type="ECO:0000256" key="3">
    <source>
        <dbReference type="ARBA" id="ARBA00022553"/>
    </source>
</evidence>
<dbReference type="Proteomes" id="UP000289856">
    <property type="component" value="Chromosome"/>
</dbReference>
<keyword evidence="9" id="KW-0175">Coiled coil</keyword>